<feature type="region of interest" description="Disordered" evidence="4">
    <location>
        <begin position="234"/>
        <end position="317"/>
    </location>
</feature>
<reference evidence="7" key="2">
    <citation type="submission" date="2016-05" db="EMBL/GenBank/DDBJ databases">
        <authorList>
            <person name="Lavstsen T."/>
            <person name="Jespersen J.S."/>
        </authorList>
    </citation>
    <scope>NUCLEOTIDE SEQUENCE [LARGE SCALE GENOMIC DNA]</scope>
</reference>
<feature type="region of interest" description="Disordered" evidence="4">
    <location>
        <begin position="1111"/>
        <end position="1142"/>
    </location>
</feature>
<dbReference type="GO" id="GO:0008270">
    <property type="term" value="F:zinc ion binding"/>
    <property type="evidence" value="ECO:0007669"/>
    <property type="project" value="UniProtKB-KW"/>
</dbReference>
<accession>A0A1A8YQN9</accession>
<feature type="region of interest" description="Disordered" evidence="4">
    <location>
        <begin position="1049"/>
        <end position="1086"/>
    </location>
</feature>
<keyword evidence="10" id="KW-1185">Reference proteome</keyword>
<evidence type="ECO:0000313" key="10">
    <source>
        <dbReference type="Proteomes" id="UP000078555"/>
    </source>
</evidence>
<dbReference type="Gene3D" id="2.60.200.20">
    <property type="match status" value="1"/>
</dbReference>
<evidence type="ECO:0000256" key="3">
    <source>
        <dbReference type="ARBA" id="ARBA00022833"/>
    </source>
</evidence>
<feature type="region of interest" description="Disordered" evidence="4">
    <location>
        <begin position="521"/>
        <end position="578"/>
    </location>
</feature>
<dbReference type="AlphaFoldDB" id="A0A1A8YQN9"/>
<feature type="compositionally biased region" description="Basic residues" evidence="4">
    <location>
        <begin position="341"/>
        <end position="350"/>
    </location>
</feature>
<feature type="compositionally biased region" description="Acidic residues" evidence="4">
    <location>
        <begin position="300"/>
        <end position="314"/>
    </location>
</feature>
<dbReference type="SMART" id="SM00744">
    <property type="entry name" value="RINGv"/>
    <property type="match status" value="1"/>
</dbReference>
<feature type="compositionally biased region" description="Polar residues" evidence="4">
    <location>
        <begin position="404"/>
        <end position="413"/>
    </location>
</feature>
<feature type="compositionally biased region" description="Basic and acidic residues" evidence="4">
    <location>
        <begin position="281"/>
        <end position="296"/>
    </location>
</feature>
<dbReference type="Proteomes" id="UP000078550">
    <property type="component" value="Unassembled WGS sequence"/>
</dbReference>
<feature type="compositionally biased region" description="Basic and acidic residues" evidence="4">
    <location>
        <begin position="414"/>
        <end position="483"/>
    </location>
</feature>
<dbReference type="CDD" id="cd00060">
    <property type="entry name" value="FHA"/>
    <property type="match status" value="1"/>
</dbReference>
<sequence>MINGRKSRNVKTKNYIINVNCYTWINNSHGLFDYESENFYKKCFKIKCLYNYYYIFKDDINVEIKNEEEINKIILNNTNLKLICKIKYINNNYQLIPCIEDTNDGNDSDVRGNNVNENNSTENDTDNFWVIVKYLKNKSSVLHEDDVIKLGRVKLKIKKIITNTQQEKEYNKSLSPFDDDECETVAPETEQHCIVNNNMIESNIISSNFVTGSINSNVPFRRNRMDEEHVCINSGTVSNDPDDSYNMYDDVDDFVGSDSPPEGGRNDPNRQQPLGVPNCIAHRENCKSDHSDEHIAGVDGDAEGDVPEGGDAEGGDACRMHDICLRKNTTAESEIHENRANGRRGGRHTQRNNDYSSGTHIHVHNAENDNSRKGTNNDMEIVREENNAPNTNLYETVIISSESRNGDTLSNAGTDRKGIRTLRNSDSRDALHSNLDKDKSGSRSRNEPTGEDHNLRGTDAVNNEREEILSQNGKKKDEETSVRSCHYDDALCNSVVENSHDEKNILNSAIISSHVREKNTRKLEKSTCCDKKADATKKEENEAPGEEMQNGNLNRSSNKNERSGNAEGENCKEEERNANGVDFLPTRINCENGLRSTSSRTNRCGNNNQEEEKSSSDHLLNNVVSFLKGESRSIDEGENGNNSGTVSGEKSSKAVRKRIICENIACPGKGERGGGETPLSGTSGYGKDIFSYYRKDHVIPSLYNCRICLCEYENDNNPLISPCKCKGSMKYVHLNCLRTWMRGRLNVRNDCSSYSFFWKQLNCELCKFPYPTYIHIQNKFLELYEIPKPELPYIIIELMNDRNKGFYIVSLANTKCVRMGRGHDSDIRVNDISVSRFHAIIKFHNGNFYIEDCKSKFGTLIQIKKPVFFNIRRNKFIALQIGRTVMYVYMKRKNWIFLPICLKLSKTKDEDVSTLDNFSSKLLMDNNMHLSNNNFQYDRSNNNELANYDNINHVIDNVDNHMLINNLDVDPIFDQNSIHDDEIPTNRENSYINNSVVISEERDNLDRIHTSHVEEQQTDSRNGVRINCYTSSICASNLHVGDAEMDVAQGSHNRGSVSSQGNHNRESLSSGGMNEEYTHNSPNDTEIVDLNLNSTGSAQNYTANNISVSASNSLKDSSNYRSNETNNTTVGNLNGGDAEDGY</sequence>
<evidence type="ECO:0000256" key="2">
    <source>
        <dbReference type="ARBA" id="ARBA00022771"/>
    </source>
</evidence>
<feature type="region of interest" description="Disordered" evidence="4">
    <location>
        <begin position="591"/>
        <end position="651"/>
    </location>
</feature>
<evidence type="ECO:0000313" key="8">
    <source>
        <dbReference type="EMBL" id="SBT56699.1"/>
    </source>
</evidence>
<name>A0A1A8YQN9_PLAOA</name>
<dbReference type="EMBL" id="FLRE01000066">
    <property type="protein sequence ID" value="SBT33741.1"/>
    <property type="molecule type" value="Genomic_DNA"/>
</dbReference>
<dbReference type="InterPro" id="IPR013083">
    <property type="entry name" value="Znf_RING/FYVE/PHD"/>
</dbReference>
<evidence type="ECO:0000256" key="4">
    <source>
        <dbReference type="SAM" id="MobiDB-lite"/>
    </source>
</evidence>
<evidence type="ECO:0000313" key="7">
    <source>
        <dbReference type="EMBL" id="SBT33741.1"/>
    </source>
</evidence>
<dbReference type="Pfam" id="PF12906">
    <property type="entry name" value="RINGv"/>
    <property type="match status" value="1"/>
</dbReference>
<feature type="domain" description="RING-CH-type" evidence="6">
    <location>
        <begin position="697"/>
        <end position="773"/>
    </location>
</feature>
<feature type="compositionally biased region" description="Polar residues" evidence="4">
    <location>
        <begin position="639"/>
        <end position="649"/>
    </location>
</feature>
<keyword evidence="2" id="KW-0863">Zinc-finger</keyword>
<dbReference type="SUPFAM" id="SSF49879">
    <property type="entry name" value="SMAD/FHA domain"/>
    <property type="match status" value="1"/>
</dbReference>
<dbReference type="PANTHER" id="PTHR46210:SF1">
    <property type="entry name" value="FHA DOMAIN-CONTAINING PROTEIN"/>
    <property type="match status" value="1"/>
</dbReference>
<feature type="compositionally biased region" description="Low complexity" evidence="4">
    <location>
        <begin position="1123"/>
        <end position="1136"/>
    </location>
</feature>
<dbReference type="SUPFAM" id="SSF57850">
    <property type="entry name" value="RING/U-box"/>
    <property type="match status" value="1"/>
</dbReference>
<dbReference type="InterPro" id="IPR008984">
    <property type="entry name" value="SMAD_FHA_dom_sf"/>
</dbReference>
<gene>
    <name evidence="8" type="ORF">POVWA1_077880</name>
    <name evidence="7" type="ORF">POVWA2_016200</name>
</gene>
<feature type="compositionally biased region" description="Basic and acidic residues" evidence="4">
    <location>
        <begin position="521"/>
        <end position="541"/>
    </location>
</feature>
<dbReference type="PANTHER" id="PTHR46210">
    <property type="entry name" value="FHA DOMAIN-CONTAINING PROTEIN"/>
    <property type="match status" value="1"/>
</dbReference>
<dbReference type="InterPro" id="IPR011016">
    <property type="entry name" value="Znf_RING-CH"/>
</dbReference>
<dbReference type="SMART" id="SM00240">
    <property type="entry name" value="FHA"/>
    <property type="match status" value="1"/>
</dbReference>
<feature type="compositionally biased region" description="Polar residues" evidence="4">
    <location>
        <begin position="594"/>
        <end position="608"/>
    </location>
</feature>
<dbReference type="PROSITE" id="PS50006">
    <property type="entry name" value="FHA_DOMAIN"/>
    <property type="match status" value="1"/>
</dbReference>
<evidence type="ECO:0000259" key="6">
    <source>
        <dbReference type="PROSITE" id="PS51292"/>
    </source>
</evidence>
<proteinExistence type="predicted"/>
<dbReference type="EMBL" id="FLRD01001153">
    <property type="protein sequence ID" value="SBT56699.1"/>
    <property type="molecule type" value="Genomic_DNA"/>
</dbReference>
<feature type="compositionally biased region" description="Polar residues" evidence="4">
    <location>
        <begin position="1050"/>
        <end position="1072"/>
    </location>
</feature>
<dbReference type="CDD" id="cd16495">
    <property type="entry name" value="RING_CH-C4HC3_MARCH"/>
    <property type="match status" value="1"/>
</dbReference>
<dbReference type="Proteomes" id="UP000078555">
    <property type="component" value="Unassembled WGS sequence"/>
</dbReference>
<reference evidence="9 10" key="1">
    <citation type="submission" date="2016-05" db="EMBL/GenBank/DDBJ databases">
        <authorList>
            <person name="Naeem Raeece"/>
        </authorList>
    </citation>
    <scope>NUCLEOTIDE SEQUENCE [LARGE SCALE GENOMIC DNA]</scope>
</reference>
<feature type="compositionally biased region" description="Basic and acidic residues" evidence="4">
    <location>
        <begin position="558"/>
        <end position="577"/>
    </location>
</feature>
<evidence type="ECO:0000256" key="1">
    <source>
        <dbReference type="ARBA" id="ARBA00022723"/>
    </source>
</evidence>
<organism evidence="7 9">
    <name type="scientific">Plasmodium ovale wallikeri</name>
    <dbReference type="NCBI Taxonomy" id="864142"/>
    <lineage>
        <taxon>Eukaryota</taxon>
        <taxon>Sar</taxon>
        <taxon>Alveolata</taxon>
        <taxon>Apicomplexa</taxon>
        <taxon>Aconoidasida</taxon>
        <taxon>Haemosporida</taxon>
        <taxon>Plasmodiidae</taxon>
        <taxon>Plasmodium</taxon>
        <taxon>Plasmodium (Plasmodium)</taxon>
    </lineage>
</organism>
<dbReference type="Gene3D" id="3.30.40.10">
    <property type="entry name" value="Zinc/RING finger domain, C3HC4 (zinc finger)"/>
    <property type="match status" value="1"/>
</dbReference>
<feature type="region of interest" description="Disordered" evidence="4">
    <location>
        <begin position="334"/>
        <end position="376"/>
    </location>
</feature>
<evidence type="ECO:0000259" key="5">
    <source>
        <dbReference type="PROSITE" id="PS50006"/>
    </source>
</evidence>
<feature type="region of interest" description="Disordered" evidence="4">
    <location>
        <begin position="404"/>
        <end position="483"/>
    </location>
</feature>
<protein>
    <submittedName>
        <fullName evidence="7">FHA domain protein, putative</fullName>
    </submittedName>
</protein>
<keyword evidence="3" id="KW-0862">Zinc</keyword>
<keyword evidence="1" id="KW-0479">Metal-binding</keyword>
<dbReference type="InterPro" id="IPR000253">
    <property type="entry name" value="FHA_dom"/>
</dbReference>
<feature type="domain" description="FHA" evidence="5">
    <location>
        <begin position="817"/>
        <end position="866"/>
    </location>
</feature>
<dbReference type="PROSITE" id="PS51292">
    <property type="entry name" value="ZF_RING_CH"/>
    <property type="match status" value="1"/>
</dbReference>
<feature type="compositionally biased region" description="Polar residues" evidence="4">
    <location>
        <begin position="1111"/>
        <end position="1122"/>
    </location>
</feature>
<evidence type="ECO:0000313" key="9">
    <source>
        <dbReference type="Proteomes" id="UP000078550"/>
    </source>
</evidence>
<dbReference type="Pfam" id="PF00498">
    <property type="entry name" value="FHA"/>
    <property type="match status" value="1"/>
</dbReference>